<keyword evidence="3" id="KW-1185">Reference proteome</keyword>
<keyword evidence="1" id="KW-0732">Signal</keyword>
<organism evidence="2 3">
    <name type="scientific">Penicilliopsis zonata CBS 506.65</name>
    <dbReference type="NCBI Taxonomy" id="1073090"/>
    <lineage>
        <taxon>Eukaryota</taxon>
        <taxon>Fungi</taxon>
        <taxon>Dikarya</taxon>
        <taxon>Ascomycota</taxon>
        <taxon>Pezizomycotina</taxon>
        <taxon>Eurotiomycetes</taxon>
        <taxon>Eurotiomycetidae</taxon>
        <taxon>Eurotiales</taxon>
        <taxon>Aspergillaceae</taxon>
        <taxon>Penicilliopsis</taxon>
    </lineage>
</organism>
<feature type="chain" id="PRO_5013199880" evidence="1">
    <location>
        <begin position="20"/>
        <end position="255"/>
    </location>
</feature>
<evidence type="ECO:0000256" key="1">
    <source>
        <dbReference type="SAM" id="SignalP"/>
    </source>
</evidence>
<accession>A0A1L9SGR8</accession>
<feature type="signal peptide" evidence="1">
    <location>
        <begin position="1"/>
        <end position="19"/>
    </location>
</feature>
<gene>
    <name evidence="2" type="ORF">ASPZODRAFT_132542</name>
</gene>
<dbReference type="GeneID" id="34609512"/>
<protein>
    <submittedName>
        <fullName evidence="2">Uncharacterized protein</fullName>
    </submittedName>
</protein>
<dbReference type="Proteomes" id="UP000184188">
    <property type="component" value="Unassembled WGS sequence"/>
</dbReference>
<evidence type="ECO:0000313" key="2">
    <source>
        <dbReference type="EMBL" id="OJJ46465.1"/>
    </source>
</evidence>
<dbReference type="AlphaFoldDB" id="A0A1L9SGR8"/>
<dbReference type="RefSeq" id="XP_022580975.1">
    <property type="nucleotide sequence ID" value="XM_022723047.1"/>
</dbReference>
<reference evidence="3" key="1">
    <citation type="journal article" date="2017" name="Genome Biol.">
        <title>Comparative genomics reveals high biological diversity and specific adaptations in the industrially and medically important fungal genus Aspergillus.</title>
        <authorList>
            <person name="de Vries R.P."/>
            <person name="Riley R."/>
            <person name="Wiebenga A."/>
            <person name="Aguilar-Osorio G."/>
            <person name="Amillis S."/>
            <person name="Uchima C.A."/>
            <person name="Anderluh G."/>
            <person name="Asadollahi M."/>
            <person name="Askin M."/>
            <person name="Barry K."/>
            <person name="Battaglia E."/>
            <person name="Bayram O."/>
            <person name="Benocci T."/>
            <person name="Braus-Stromeyer S.A."/>
            <person name="Caldana C."/>
            <person name="Canovas D."/>
            <person name="Cerqueira G.C."/>
            <person name="Chen F."/>
            <person name="Chen W."/>
            <person name="Choi C."/>
            <person name="Clum A."/>
            <person name="Dos Santos R.A."/>
            <person name="Damasio A.R."/>
            <person name="Diallinas G."/>
            <person name="Emri T."/>
            <person name="Fekete E."/>
            <person name="Flipphi M."/>
            <person name="Freyberg S."/>
            <person name="Gallo A."/>
            <person name="Gournas C."/>
            <person name="Habgood R."/>
            <person name="Hainaut M."/>
            <person name="Harispe M.L."/>
            <person name="Henrissat B."/>
            <person name="Hilden K.S."/>
            <person name="Hope R."/>
            <person name="Hossain A."/>
            <person name="Karabika E."/>
            <person name="Karaffa L."/>
            <person name="Karanyi Z."/>
            <person name="Krasevec N."/>
            <person name="Kuo A."/>
            <person name="Kusch H."/>
            <person name="LaButti K."/>
            <person name="Lagendijk E.L."/>
            <person name="Lapidus A."/>
            <person name="Levasseur A."/>
            <person name="Lindquist E."/>
            <person name="Lipzen A."/>
            <person name="Logrieco A.F."/>
            <person name="MacCabe A."/>
            <person name="Maekelae M.R."/>
            <person name="Malavazi I."/>
            <person name="Melin P."/>
            <person name="Meyer V."/>
            <person name="Mielnichuk N."/>
            <person name="Miskei M."/>
            <person name="Molnar A.P."/>
            <person name="Mule G."/>
            <person name="Ngan C.Y."/>
            <person name="Orejas M."/>
            <person name="Orosz E."/>
            <person name="Ouedraogo J.P."/>
            <person name="Overkamp K.M."/>
            <person name="Park H.-S."/>
            <person name="Perrone G."/>
            <person name="Piumi F."/>
            <person name="Punt P.J."/>
            <person name="Ram A.F."/>
            <person name="Ramon A."/>
            <person name="Rauscher S."/>
            <person name="Record E."/>
            <person name="Riano-Pachon D.M."/>
            <person name="Robert V."/>
            <person name="Roehrig J."/>
            <person name="Ruller R."/>
            <person name="Salamov A."/>
            <person name="Salih N.S."/>
            <person name="Samson R.A."/>
            <person name="Sandor E."/>
            <person name="Sanguinetti M."/>
            <person name="Schuetze T."/>
            <person name="Sepcic K."/>
            <person name="Shelest E."/>
            <person name="Sherlock G."/>
            <person name="Sophianopoulou V."/>
            <person name="Squina F.M."/>
            <person name="Sun H."/>
            <person name="Susca A."/>
            <person name="Todd R.B."/>
            <person name="Tsang A."/>
            <person name="Unkles S.E."/>
            <person name="van de Wiele N."/>
            <person name="van Rossen-Uffink D."/>
            <person name="Oliveira J.V."/>
            <person name="Vesth T.C."/>
            <person name="Visser J."/>
            <person name="Yu J.-H."/>
            <person name="Zhou M."/>
            <person name="Andersen M.R."/>
            <person name="Archer D.B."/>
            <person name="Baker S.E."/>
            <person name="Benoit I."/>
            <person name="Brakhage A.A."/>
            <person name="Braus G.H."/>
            <person name="Fischer R."/>
            <person name="Frisvad J.C."/>
            <person name="Goldman G.H."/>
            <person name="Houbraken J."/>
            <person name="Oakley B."/>
            <person name="Pocsi I."/>
            <person name="Scazzocchio C."/>
            <person name="Seiboth B."/>
            <person name="vanKuyk P.A."/>
            <person name="Wortman J."/>
            <person name="Dyer P.S."/>
            <person name="Grigoriev I.V."/>
        </authorList>
    </citation>
    <scope>NUCLEOTIDE SEQUENCE [LARGE SCALE GENOMIC DNA]</scope>
    <source>
        <strain evidence="3">CBS 506.65</strain>
    </source>
</reference>
<evidence type="ECO:0000313" key="3">
    <source>
        <dbReference type="Proteomes" id="UP000184188"/>
    </source>
</evidence>
<dbReference type="OrthoDB" id="5086500at2759"/>
<name>A0A1L9SGR8_9EURO</name>
<dbReference type="EMBL" id="KV878342">
    <property type="protein sequence ID" value="OJJ46465.1"/>
    <property type="molecule type" value="Genomic_DNA"/>
</dbReference>
<dbReference type="VEuPathDB" id="FungiDB:ASPZODRAFT_132542"/>
<proteinExistence type="predicted"/>
<sequence length="255" mass="27266">MRSFYALIPAAAIVGGAVASTTEESDSWYFGNSMFYLGPPTSGIDIIKATYSIVPPSVPCGYTSPDNEDPVWVSVWVGASSSESSDSTDLYQPLFNWSPNQELQGCPASVSEWCVAASTYTPAEQVSADYVTVPQSTQVDFEISVVDDEVYQVVTMGGKVISKLTNSLDSGLQYLMSSDECYTGSDGACGTLDAWTITNLTVTLSGADEKFGDTIALYGSMTSASLTTSDDGTTWHTDYLDVKLVDFDDTADLDD</sequence>